<dbReference type="Pfam" id="PF07885">
    <property type="entry name" value="Ion_trans_2"/>
    <property type="match status" value="1"/>
</dbReference>
<dbReference type="AlphaFoldDB" id="A0A2T1LU78"/>
<keyword evidence="4" id="KW-1185">Reference proteome</keyword>
<feature type="domain" description="Potassium channel" evidence="2">
    <location>
        <begin position="139"/>
        <end position="212"/>
    </location>
</feature>
<dbReference type="Proteomes" id="UP000239001">
    <property type="component" value="Unassembled WGS sequence"/>
</dbReference>
<dbReference type="RefSeq" id="WP_106458277.1">
    <property type="nucleotide sequence ID" value="NZ_PXOH01000023.1"/>
</dbReference>
<feature type="transmembrane region" description="Helical" evidence="1">
    <location>
        <begin position="16"/>
        <end position="34"/>
    </location>
</feature>
<accession>A0A2T1LU78</accession>
<comment type="caution">
    <text evidence="3">The sequence shown here is derived from an EMBL/GenBank/DDBJ whole genome shotgun (WGS) entry which is preliminary data.</text>
</comment>
<feature type="transmembrane region" description="Helical" evidence="1">
    <location>
        <begin position="40"/>
        <end position="57"/>
    </location>
</feature>
<name>A0A2T1LU78_9CHRO</name>
<feature type="transmembrane region" description="Helical" evidence="1">
    <location>
        <begin position="164"/>
        <end position="183"/>
    </location>
</feature>
<keyword evidence="1" id="KW-0472">Membrane</keyword>
<feature type="transmembrane region" description="Helical" evidence="1">
    <location>
        <begin position="64"/>
        <end position="82"/>
    </location>
</feature>
<proteinExistence type="predicted"/>
<dbReference type="OrthoDB" id="9813518at2"/>
<reference evidence="3 4" key="2">
    <citation type="submission" date="2018-03" db="EMBL/GenBank/DDBJ databases">
        <authorList>
            <person name="Keele B.F."/>
        </authorList>
    </citation>
    <scope>NUCLEOTIDE SEQUENCE [LARGE SCALE GENOMIC DNA]</scope>
    <source>
        <strain evidence="3 4">CCALA 016</strain>
    </source>
</reference>
<feature type="transmembrane region" description="Helical" evidence="1">
    <location>
        <begin position="195"/>
        <end position="214"/>
    </location>
</feature>
<evidence type="ECO:0000256" key="1">
    <source>
        <dbReference type="SAM" id="Phobius"/>
    </source>
</evidence>
<gene>
    <name evidence="3" type="ORF">C7H19_17840</name>
</gene>
<evidence type="ECO:0000259" key="2">
    <source>
        <dbReference type="Pfam" id="PF07885"/>
    </source>
</evidence>
<feature type="transmembrane region" description="Helical" evidence="1">
    <location>
        <begin position="94"/>
        <end position="112"/>
    </location>
</feature>
<sequence length="219" mass="25078">MKGIWWQKFLNNPYQYLLYSLLALLIFSPCINLNSLLYSLILKTVFLIIVFSIIATFKISKRDRIAFIFIAILAFVLNTFSGNSDNKYSIILQWSGQLINFLFMFFAVLLIVKKIFQEHQIKGDTLRGGISVYLMLGIMWYQMYTLIYSVDSDAFSRLVTSHQLLYFSFVTLTTVGYGDIIPINPVVMSLANLEAIIGQLYPAIIIARLVSLYSSSNLK</sequence>
<protein>
    <submittedName>
        <fullName evidence="3">Transporter</fullName>
    </submittedName>
</protein>
<reference evidence="3 4" key="1">
    <citation type="submission" date="2018-03" db="EMBL/GenBank/DDBJ databases">
        <title>The ancient ancestry and fast evolution of plastids.</title>
        <authorList>
            <person name="Moore K.R."/>
            <person name="Magnabosco C."/>
            <person name="Momper L."/>
            <person name="Gold D.A."/>
            <person name="Bosak T."/>
            <person name="Fournier G.P."/>
        </authorList>
    </citation>
    <scope>NUCLEOTIDE SEQUENCE [LARGE SCALE GENOMIC DNA]</scope>
    <source>
        <strain evidence="3 4">CCALA 016</strain>
    </source>
</reference>
<organism evidence="3 4">
    <name type="scientific">Aphanothece hegewaldii CCALA 016</name>
    <dbReference type="NCBI Taxonomy" id="2107694"/>
    <lineage>
        <taxon>Bacteria</taxon>
        <taxon>Bacillati</taxon>
        <taxon>Cyanobacteriota</taxon>
        <taxon>Cyanophyceae</taxon>
        <taxon>Oscillatoriophycideae</taxon>
        <taxon>Chroococcales</taxon>
        <taxon>Aphanothecaceae</taxon>
        <taxon>Aphanothece</taxon>
    </lineage>
</organism>
<dbReference type="SUPFAM" id="SSF81324">
    <property type="entry name" value="Voltage-gated potassium channels"/>
    <property type="match status" value="1"/>
</dbReference>
<keyword evidence="1" id="KW-1133">Transmembrane helix</keyword>
<dbReference type="Gene3D" id="1.10.287.70">
    <property type="match status" value="1"/>
</dbReference>
<keyword evidence="1" id="KW-0812">Transmembrane</keyword>
<evidence type="ECO:0000313" key="3">
    <source>
        <dbReference type="EMBL" id="PSF35007.1"/>
    </source>
</evidence>
<dbReference type="EMBL" id="PXOH01000023">
    <property type="protein sequence ID" value="PSF35007.1"/>
    <property type="molecule type" value="Genomic_DNA"/>
</dbReference>
<feature type="transmembrane region" description="Helical" evidence="1">
    <location>
        <begin position="124"/>
        <end position="144"/>
    </location>
</feature>
<dbReference type="InterPro" id="IPR013099">
    <property type="entry name" value="K_chnl_dom"/>
</dbReference>
<evidence type="ECO:0000313" key="4">
    <source>
        <dbReference type="Proteomes" id="UP000239001"/>
    </source>
</evidence>